<name>A0ABN0UYX6_9ACTN</name>
<dbReference type="InterPro" id="IPR013879">
    <property type="entry name" value="DUF1761"/>
</dbReference>
<evidence type="ECO:0000313" key="3">
    <source>
        <dbReference type="Proteomes" id="UP001500967"/>
    </source>
</evidence>
<proteinExistence type="predicted"/>
<feature type="transmembrane region" description="Helical" evidence="1">
    <location>
        <begin position="7"/>
        <end position="31"/>
    </location>
</feature>
<gene>
    <name evidence="2" type="ORF">GCM10009539_61500</name>
</gene>
<keyword evidence="1" id="KW-1133">Transmembrane helix</keyword>
<keyword evidence="3" id="KW-1185">Reference proteome</keyword>
<protein>
    <recommendedName>
        <fullName evidence="4">DUF1761 domain-containing protein</fullName>
    </recommendedName>
</protein>
<accession>A0ABN0UYX6</accession>
<dbReference type="Proteomes" id="UP001500967">
    <property type="component" value="Unassembled WGS sequence"/>
</dbReference>
<feature type="transmembrane region" description="Helical" evidence="1">
    <location>
        <begin position="84"/>
        <end position="104"/>
    </location>
</feature>
<keyword evidence="1" id="KW-0812">Transmembrane</keyword>
<keyword evidence="1" id="KW-0472">Membrane</keyword>
<evidence type="ECO:0000313" key="2">
    <source>
        <dbReference type="EMBL" id="GAA0266391.1"/>
    </source>
</evidence>
<feature type="transmembrane region" description="Helical" evidence="1">
    <location>
        <begin position="116"/>
        <end position="136"/>
    </location>
</feature>
<feature type="transmembrane region" description="Helical" evidence="1">
    <location>
        <begin position="51"/>
        <end position="72"/>
    </location>
</feature>
<comment type="caution">
    <text evidence="2">The sequence shown here is derived from an EMBL/GenBank/DDBJ whole genome shotgun (WGS) entry which is preliminary data.</text>
</comment>
<organism evidence="2 3">
    <name type="scientific">Cryptosporangium japonicum</name>
    <dbReference type="NCBI Taxonomy" id="80872"/>
    <lineage>
        <taxon>Bacteria</taxon>
        <taxon>Bacillati</taxon>
        <taxon>Actinomycetota</taxon>
        <taxon>Actinomycetes</taxon>
        <taxon>Cryptosporangiales</taxon>
        <taxon>Cryptosporangiaceae</taxon>
        <taxon>Cryptosporangium</taxon>
    </lineage>
</organism>
<dbReference type="RefSeq" id="WP_344652406.1">
    <property type="nucleotide sequence ID" value="NZ_BAAAGX010000025.1"/>
</dbReference>
<reference evidence="2 3" key="1">
    <citation type="journal article" date="2019" name="Int. J. Syst. Evol. Microbiol.">
        <title>The Global Catalogue of Microorganisms (GCM) 10K type strain sequencing project: providing services to taxonomists for standard genome sequencing and annotation.</title>
        <authorList>
            <consortium name="The Broad Institute Genomics Platform"/>
            <consortium name="The Broad Institute Genome Sequencing Center for Infectious Disease"/>
            <person name="Wu L."/>
            <person name="Ma J."/>
        </authorList>
    </citation>
    <scope>NUCLEOTIDE SEQUENCE [LARGE SCALE GENOMIC DNA]</scope>
    <source>
        <strain evidence="2 3">JCM 10425</strain>
    </source>
</reference>
<sequence>MTLAFDVNWLAVLVATVACTVLGGLYFTLAVPRRYAAVMGRADQPAWKPPASAFAGQAVAMLLVVLTSAVLLRTLDVREVGTALLFGLVVGVGYLAAMVLNIAINPNFPHPFRYALLNAPYFLACSLLTSVVIALLA</sequence>
<dbReference type="Pfam" id="PF08570">
    <property type="entry name" value="DUF1761"/>
    <property type="match status" value="1"/>
</dbReference>
<dbReference type="EMBL" id="BAAAGX010000025">
    <property type="protein sequence ID" value="GAA0266391.1"/>
    <property type="molecule type" value="Genomic_DNA"/>
</dbReference>
<evidence type="ECO:0008006" key="4">
    <source>
        <dbReference type="Google" id="ProtNLM"/>
    </source>
</evidence>
<evidence type="ECO:0000256" key="1">
    <source>
        <dbReference type="SAM" id="Phobius"/>
    </source>
</evidence>